<keyword evidence="2" id="KW-1185">Reference proteome</keyword>
<proteinExistence type="predicted"/>
<dbReference type="RefSeq" id="WP_068189857.1">
    <property type="nucleotide sequence ID" value="NZ_CP013909.1"/>
</dbReference>
<accession>A0A0U4AL02</accession>
<name>A0A0U4AL02_9BACT</name>
<protein>
    <recommendedName>
        <fullName evidence="3">STAS/SEC14 domain-containing protein</fullName>
    </recommendedName>
</protein>
<dbReference type="AlphaFoldDB" id="A0A0U4AL02"/>
<dbReference type="STRING" id="1411621.AUC43_03155"/>
<dbReference type="EMBL" id="CP013909">
    <property type="protein sequence ID" value="ALW84181.1"/>
    <property type="molecule type" value="Genomic_DNA"/>
</dbReference>
<gene>
    <name evidence="1" type="ORF">AUC43_03155</name>
</gene>
<evidence type="ECO:0008006" key="3">
    <source>
        <dbReference type="Google" id="ProtNLM"/>
    </source>
</evidence>
<evidence type="ECO:0000313" key="2">
    <source>
        <dbReference type="Proteomes" id="UP000059542"/>
    </source>
</evidence>
<dbReference type="KEGG" id="hyg:AUC43_03155"/>
<organism evidence="1 2">
    <name type="scientific">Hymenobacter sedentarius</name>
    <dbReference type="NCBI Taxonomy" id="1411621"/>
    <lineage>
        <taxon>Bacteria</taxon>
        <taxon>Pseudomonadati</taxon>
        <taxon>Bacteroidota</taxon>
        <taxon>Cytophagia</taxon>
        <taxon>Cytophagales</taxon>
        <taxon>Hymenobacteraceae</taxon>
        <taxon>Hymenobacter</taxon>
    </lineage>
</organism>
<dbReference type="Proteomes" id="UP000059542">
    <property type="component" value="Chromosome"/>
</dbReference>
<reference evidence="1 2" key="1">
    <citation type="submission" date="2015-12" db="EMBL/GenBank/DDBJ databases">
        <authorList>
            <person name="Shamseldin A."/>
            <person name="Moawad H."/>
            <person name="Abd El-Rahim W.M."/>
            <person name="Sadowsky M.J."/>
        </authorList>
    </citation>
    <scope>NUCLEOTIDE SEQUENCE [LARGE SCALE GENOMIC DNA]</scope>
    <source>
        <strain evidence="1 2">DG5B</strain>
    </source>
</reference>
<dbReference type="OrthoDB" id="880716at2"/>
<sequence length="143" mass="16547">MISKSARSLYFENSIGRIWEEPEGFLRLEYRAGLREPVQFRALLTHAVQALSRRRWEKMLVDQREMAPLSPGEQEWMATEWLPRAVQEGGYRYGAILIANNVFARLAMNQYVMASRGQSHAYRTFETEETAVAWLLAQPKPLG</sequence>
<evidence type="ECO:0000313" key="1">
    <source>
        <dbReference type="EMBL" id="ALW84181.1"/>
    </source>
</evidence>